<reference evidence="7" key="1">
    <citation type="journal article" date="2014" name="Int. J. Syst. Evol. Microbiol.">
        <title>Complete genome sequence of Corynebacterium casei LMG S-19264T (=DSM 44701T), isolated from a smear-ripened cheese.</title>
        <authorList>
            <consortium name="US DOE Joint Genome Institute (JGI-PGF)"/>
            <person name="Walter F."/>
            <person name="Albersmeier A."/>
            <person name="Kalinowski J."/>
            <person name="Ruckert C."/>
        </authorList>
    </citation>
    <scope>NUCLEOTIDE SEQUENCE</scope>
    <source>
        <strain evidence="7">CGMCC 1.6293</strain>
    </source>
</reference>
<dbReference type="InterPro" id="IPR037682">
    <property type="entry name" value="TonB_C"/>
</dbReference>
<dbReference type="GO" id="GO:0055085">
    <property type="term" value="P:transmembrane transport"/>
    <property type="evidence" value="ECO:0007669"/>
    <property type="project" value="InterPro"/>
</dbReference>
<dbReference type="EMBL" id="BMLF01000002">
    <property type="protein sequence ID" value="GGM02069.1"/>
    <property type="molecule type" value="Genomic_DNA"/>
</dbReference>
<keyword evidence="8" id="KW-1185">Reference proteome</keyword>
<proteinExistence type="predicted"/>
<evidence type="ECO:0000313" key="7">
    <source>
        <dbReference type="EMBL" id="GGM02069.1"/>
    </source>
</evidence>
<evidence type="ECO:0000256" key="2">
    <source>
        <dbReference type="ARBA" id="ARBA00022692"/>
    </source>
</evidence>
<organism evidence="7 8">
    <name type="scientific">Pseudooceanicola nanhaiensis</name>
    <dbReference type="NCBI Taxonomy" id="375761"/>
    <lineage>
        <taxon>Bacteria</taxon>
        <taxon>Pseudomonadati</taxon>
        <taxon>Pseudomonadota</taxon>
        <taxon>Alphaproteobacteria</taxon>
        <taxon>Rhodobacterales</taxon>
        <taxon>Paracoccaceae</taxon>
        <taxon>Pseudooceanicola</taxon>
    </lineage>
</organism>
<evidence type="ECO:0000256" key="5">
    <source>
        <dbReference type="SAM" id="MobiDB-lite"/>
    </source>
</evidence>
<evidence type="ECO:0000256" key="4">
    <source>
        <dbReference type="ARBA" id="ARBA00023136"/>
    </source>
</evidence>
<feature type="compositionally biased region" description="Pro residues" evidence="5">
    <location>
        <begin position="194"/>
        <end position="204"/>
    </location>
</feature>
<feature type="region of interest" description="Disordered" evidence="5">
    <location>
        <begin position="29"/>
        <end position="263"/>
    </location>
</feature>
<dbReference type="Pfam" id="PF13103">
    <property type="entry name" value="TonB_2"/>
    <property type="match status" value="1"/>
</dbReference>
<sequence>MRRALEITAFVALAAGLHLALAVRLPSHEGGADTGGQGGENAASVAPASEQVAALVEQWDRPPDTAAEVESPDAPPPQGDTPERPQAEADAPPPRAALAALPEARPDMAALPTVDPDTPLPPAPDTSFEVAVPDMPPPPDVAQDAPRSTPDAAPERPQREAPRPAPTDLAALPEIDTEAPPPPESELAPKASLRPPPERPQPPKPEVRRAERTPSNAEQDSAPRQAQRSAGSGGASQAGTATRSAAKTLSRGQEQSLVASWGAQVRARIESRKRHPGGRGGQVVIALTVTPAGQVAAAGIARSSGNPRLDRAALQAVRSAGRMPRAPAGLTRGSYSFSLPMAFN</sequence>
<feature type="compositionally biased region" description="Low complexity" evidence="5">
    <location>
        <begin position="237"/>
        <end position="246"/>
    </location>
</feature>
<comment type="caution">
    <text evidence="7">The sequence shown here is derived from an EMBL/GenBank/DDBJ whole genome shotgun (WGS) entry which is preliminary data.</text>
</comment>
<name>A0A917SY34_9RHOB</name>
<feature type="compositionally biased region" description="Low complexity" evidence="5">
    <location>
        <begin position="141"/>
        <end position="152"/>
    </location>
</feature>
<evidence type="ECO:0000256" key="3">
    <source>
        <dbReference type="ARBA" id="ARBA00022989"/>
    </source>
</evidence>
<dbReference type="GO" id="GO:0016020">
    <property type="term" value="C:membrane"/>
    <property type="evidence" value="ECO:0007669"/>
    <property type="project" value="UniProtKB-SubCell"/>
</dbReference>
<accession>A0A917SY34</accession>
<dbReference type="InterPro" id="IPR006260">
    <property type="entry name" value="TonB/TolA_C"/>
</dbReference>
<evidence type="ECO:0000259" key="6">
    <source>
        <dbReference type="PROSITE" id="PS52015"/>
    </source>
</evidence>
<protein>
    <recommendedName>
        <fullName evidence="6">TonB C-terminal domain-containing protein</fullName>
    </recommendedName>
</protein>
<dbReference type="AlphaFoldDB" id="A0A917SY34"/>
<keyword evidence="2" id="KW-0812">Transmembrane</keyword>
<evidence type="ECO:0000313" key="8">
    <source>
        <dbReference type="Proteomes" id="UP000649829"/>
    </source>
</evidence>
<gene>
    <name evidence="7" type="ORF">GCM10011534_24920</name>
</gene>
<comment type="subcellular location">
    <subcellularLocation>
        <location evidence="1">Membrane</location>
        <topology evidence="1">Single-pass membrane protein</topology>
    </subcellularLocation>
</comment>
<feature type="compositionally biased region" description="Basic and acidic residues" evidence="5">
    <location>
        <begin position="153"/>
        <end position="162"/>
    </location>
</feature>
<dbReference type="SUPFAM" id="SSF74653">
    <property type="entry name" value="TolA/TonB C-terminal domain"/>
    <property type="match status" value="1"/>
</dbReference>
<keyword evidence="4" id="KW-0472">Membrane</keyword>
<dbReference type="Proteomes" id="UP000649829">
    <property type="component" value="Unassembled WGS sequence"/>
</dbReference>
<feature type="domain" description="TonB C-terminal" evidence="6">
    <location>
        <begin position="255"/>
        <end position="344"/>
    </location>
</feature>
<dbReference type="NCBIfam" id="TIGR01352">
    <property type="entry name" value="tonB_Cterm"/>
    <property type="match status" value="1"/>
</dbReference>
<dbReference type="RefSeq" id="WP_028287642.1">
    <property type="nucleotide sequence ID" value="NZ_BMLF01000002.1"/>
</dbReference>
<evidence type="ECO:0000256" key="1">
    <source>
        <dbReference type="ARBA" id="ARBA00004167"/>
    </source>
</evidence>
<reference evidence="7" key="2">
    <citation type="submission" date="2020-09" db="EMBL/GenBank/DDBJ databases">
        <authorList>
            <person name="Sun Q."/>
            <person name="Zhou Y."/>
        </authorList>
    </citation>
    <scope>NUCLEOTIDE SEQUENCE</scope>
    <source>
        <strain evidence="7">CGMCC 1.6293</strain>
    </source>
</reference>
<keyword evidence="3" id="KW-1133">Transmembrane helix</keyword>
<dbReference type="PROSITE" id="PS52015">
    <property type="entry name" value="TONB_CTD"/>
    <property type="match status" value="1"/>
</dbReference>
<dbReference type="Gene3D" id="3.30.1150.10">
    <property type="match status" value="1"/>
</dbReference>